<dbReference type="PANTHER" id="PTHR33221">
    <property type="entry name" value="WINGED HELIX-TURN-HELIX TRANSCRIPTIONAL REGULATOR, RRF2 FAMILY"/>
    <property type="match status" value="1"/>
</dbReference>
<evidence type="ECO:0000313" key="3">
    <source>
        <dbReference type="Proteomes" id="UP000004259"/>
    </source>
</evidence>
<keyword evidence="1" id="KW-0238">DNA-binding</keyword>
<dbReference type="Proteomes" id="UP000004259">
    <property type="component" value="Unassembled WGS sequence"/>
</dbReference>
<dbReference type="AlphaFoldDB" id="E9SDI1"/>
<protein>
    <submittedName>
        <fullName evidence="2">Transcriptional regulator, Rrf2 family</fullName>
    </submittedName>
</protein>
<dbReference type="InterPro" id="IPR036390">
    <property type="entry name" value="WH_DNA-bd_sf"/>
</dbReference>
<dbReference type="EMBL" id="ADKM02000091">
    <property type="protein sequence ID" value="EGC02557.1"/>
    <property type="molecule type" value="Genomic_DNA"/>
</dbReference>
<accession>E9SDI1</accession>
<dbReference type="GO" id="GO:0003700">
    <property type="term" value="F:DNA-binding transcription factor activity"/>
    <property type="evidence" value="ECO:0007669"/>
    <property type="project" value="TreeGrafter"/>
</dbReference>
<dbReference type="STRING" id="246199.CUS_7177"/>
<dbReference type="GO" id="GO:0005829">
    <property type="term" value="C:cytosol"/>
    <property type="evidence" value="ECO:0007669"/>
    <property type="project" value="TreeGrafter"/>
</dbReference>
<name>E9SDI1_RUMAL</name>
<dbReference type="PROSITE" id="PS51197">
    <property type="entry name" value="HTH_RRF2_2"/>
    <property type="match status" value="1"/>
</dbReference>
<evidence type="ECO:0000313" key="2">
    <source>
        <dbReference type="EMBL" id="EGC02557.1"/>
    </source>
</evidence>
<comment type="caution">
    <text evidence="2">The sequence shown here is derived from an EMBL/GenBank/DDBJ whole genome shotgun (WGS) entry which is preliminary data.</text>
</comment>
<dbReference type="RefSeq" id="WP_002850446.1">
    <property type="nucleotide sequence ID" value="NZ_ADKM02000091.1"/>
</dbReference>
<evidence type="ECO:0000256" key="1">
    <source>
        <dbReference type="ARBA" id="ARBA00023125"/>
    </source>
</evidence>
<reference evidence="2 3" key="1">
    <citation type="submission" date="2011-02" db="EMBL/GenBank/DDBJ databases">
        <authorList>
            <person name="Nelson K.E."/>
            <person name="Sutton G."/>
            <person name="Torralba M."/>
            <person name="Durkin S."/>
            <person name="Harkins D."/>
            <person name="Montgomery R."/>
            <person name="Ziemer C."/>
            <person name="Klaassens E."/>
            <person name="Ocuiv P."/>
            <person name="Morrison M."/>
        </authorList>
    </citation>
    <scope>NUCLEOTIDE SEQUENCE [LARGE SCALE GENOMIC DNA]</scope>
    <source>
        <strain evidence="2 3">8</strain>
    </source>
</reference>
<dbReference type="GO" id="GO:0003677">
    <property type="term" value="F:DNA binding"/>
    <property type="evidence" value="ECO:0007669"/>
    <property type="project" value="UniProtKB-KW"/>
</dbReference>
<organism evidence="2 3">
    <name type="scientific">Ruminococcus albus 8</name>
    <dbReference type="NCBI Taxonomy" id="246199"/>
    <lineage>
        <taxon>Bacteria</taxon>
        <taxon>Bacillati</taxon>
        <taxon>Bacillota</taxon>
        <taxon>Clostridia</taxon>
        <taxon>Eubacteriales</taxon>
        <taxon>Oscillospiraceae</taxon>
        <taxon>Ruminococcus</taxon>
    </lineage>
</organism>
<sequence length="150" mass="16670">MKISTKVEFGIVALADIAIYSVNGETVSSSDISSRQNISQKYLEQILVALRQAGFIRGQKGSRGGYTLARPASEISFSEILNGLDNNILADTYVSEDDTDGGLRDKVNSCIWDKLNGYMREFTAKMTLADFIELHKSESEENDGSFMYYI</sequence>
<dbReference type="SUPFAM" id="SSF46785">
    <property type="entry name" value="Winged helix' DNA-binding domain"/>
    <property type="match status" value="1"/>
</dbReference>
<dbReference type="NCBIfam" id="TIGR00738">
    <property type="entry name" value="rrf2_super"/>
    <property type="match status" value="1"/>
</dbReference>
<proteinExistence type="predicted"/>
<dbReference type="PANTHER" id="PTHR33221:SF5">
    <property type="entry name" value="HTH-TYPE TRANSCRIPTIONAL REGULATOR ISCR"/>
    <property type="match status" value="1"/>
</dbReference>
<dbReference type="Gene3D" id="1.10.10.10">
    <property type="entry name" value="Winged helix-like DNA-binding domain superfamily/Winged helix DNA-binding domain"/>
    <property type="match status" value="1"/>
</dbReference>
<dbReference type="InterPro" id="IPR036388">
    <property type="entry name" value="WH-like_DNA-bd_sf"/>
</dbReference>
<dbReference type="eggNOG" id="COG1959">
    <property type="taxonomic scope" value="Bacteria"/>
</dbReference>
<dbReference type="InterPro" id="IPR000944">
    <property type="entry name" value="Tscrpt_reg_Rrf2"/>
</dbReference>
<dbReference type="OrthoDB" id="9808360at2"/>
<dbReference type="Pfam" id="PF02082">
    <property type="entry name" value="Rrf2"/>
    <property type="match status" value="1"/>
</dbReference>
<keyword evidence="3" id="KW-1185">Reference proteome</keyword>
<gene>
    <name evidence="2" type="ORF">CUS_7177</name>
</gene>